<keyword evidence="1" id="KW-1133">Transmembrane helix</keyword>
<sequence>MKLGLHRSVTFWFGILVMGFICWAWWDSQRVRSVARTRIGEVQMLEGTAGLLFSPGLGMSGLKMSRRDIYRNNQEFSSFPFPRPLFTRGGDPKLASHPHDGSLDTMHESIVLTMFARPSNWWIIFLPHWLLLLAVALAWVGLLLWRARMRASARAVNAGISR</sequence>
<evidence type="ECO:0000313" key="3">
    <source>
        <dbReference type="Proteomes" id="UP001165653"/>
    </source>
</evidence>
<feature type="transmembrane region" description="Helical" evidence="1">
    <location>
        <begin position="121"/>
        <end position="145"/>
    </location>
</feature>
<proteinExistence type="predicted"/>
<evidence type="ECO:0000313" key="2">
    <source>
        <dbReference type="EMBL" id="MCW1916966.1"/>
    </source>
</evidence>
<reference evidence="2" key="1">
    <citation type="submission" date="2022-10" db="EMBL/GenBank/DDBJ databases">
        <title>Luteolibacter sp. GHJ8, whole genome shotgun sequencing project.</title>
        <authorList>
            <person name="Zhao G."/>
            <person name="Shen L."/>
        </authorList>
    </citation>
    <scope>NUCLEOTIDE SEQUENCE</scope>
    <source>
        <strain evidence="2">GHJ8</strain>
    </source>
</reference>
<comment type="caution">
    <text evidence="2">The sequence shown here is derived from an EMBL/GenBank/DDBJ whole genome shotgun (WGS) entry which is preliminary data.</text>
</comment>
<evidence type="ECO:0000256" key="1">
    <source>
        <dbReference type="SAM" id="Phobius"/>
    </source>
</evidence>
<dbReference type="EMBL" id="JAPDDR010000022">
    <property type="protein sequence ID" value="MCW1916966.1"/>
    <property type="molecule type" value="Genomic_DNA"/>
</dbReference>
<organism evidence="2 3">
    <name type="scientific">Luteolibacter rhizosphaerae</name>
    <dbReference type="NCBI Taxonomy" id="2989719"/>
    <lineage>
        <taxon>Bacteria</taxon>
        <taxon>Pseudomonadati</taxon>
        <taxon>Verrucomicrobiota</taxon>
        <taxon>Verrucomicrobiia</taxon>
        <taxon>Verrucomicrobiales</taxon>
        <taxon>Verrucomicrobiaceae</taxon>
        <taxon>Luteolibacter</taxon>
    </lineage>
</organism>
<keyword evidence="3" id="KW-1185">Reference proteome</keyword>
<feature type="transmembrane region" description="Helical" evidence="1">
    <location>
        <begin position="9"/>
        <end position="26"/>
    </location>
</feature>
<dbReference type="Proteomes" id="UP001165653">
    <property type="component" value="Unassembled WGS sequence"/>
</dbReference>
<evidence type="ECO:0008006" key="4">
    <source>
        <dbReference type="Google" id="ProtNLM"/>
    </source>
</evidence>
<accession>A0ABT3GBU3</accession>
<dbReference type="RefSeq" id="WP_264516586.1">
    <property type="nucleotide sequence ID" value="NZ_JAPDDR010000022.1"/>
</dbReference>
<keyword evidence="1" id="KW-0812">Transmembrane</keyword>
<gene>
    <name evidence="2" type="ORF">OJ996_25480</name>
</gene>
<name>A0ABT3GBU3_9BACT</name>
<protein>
    <recommendedName>
        <fullName evidence="4">PepSY-associated transmembrane protein</fullName>
    </recommendedName>
</protein>
<keyword evidence="1" id="KW-0472">Membrane</keyword>